<dbReference type="Pfam" id="PF00480">
    <property type="entry name" value="ROK"/>
    <property type="match status" value="1"/>
</dbReference>
<dbReference type="CDD" id="cd23763">
    <property type="entry name" value="ASKHA_ATPase_ROK"/>
    <property type="match status" value="1"/>
</dbReference>
<dbReference type="EMBL" id="JACXAJ010000002">
    <property type="protein sequence ID" value="MBD1396661.1"/>
    <property type="molecule type" value="Genomic_DNA"/>
</dbReference>
<evidence type="ECO:0000313" key="2">
    <source>
        <dbReference type="EMBL" id="MBD1396661.1"/>
    </source>
</evidence>
<name>A0ABR7XFG3_9BACT</name>
<reference evidence="2 3" key="1">
    <citation type="submission" date="2020-09" db="EMBL/GenBank/DDBJ databases">
        <title>Genome sequencing and assembly of Pontibacter sp.</title>
        <authorList>
            <person name="Chhetri G."/>
        </authorList>
    </citation>
    <scope>NUCLEOTIDE SEQUENCE [LARGE SCALE GENOMIC DNA]</scope>
    <source>
        <strain evidence="2 3">JH31</strain>
    </source>
</reference>
<accession>A0ABR7XFG3</accession>
<dbReference type="PANTHER" id="PTHR18964:SF149">
    <property type="entry name" value="BIFUNCTIONAL UDP-N-ACETYLGLUCOSAMINE 2-EPIMERASE_N-ACETYLMANNOSAMINE KINASE"/>
    <property type="match status" value="1"/>
</dbReference>
<evidence type="ECO:0000256" key="1">
    <source>
        <dbReference type="ARBA" id="ARBA00006479"/>
    </source>
</evidence>
<dbReference type="SUPFAM" id="SSF53067">
    <property type="entry name" value="Actin-like ATPase domain"/>
    <property type="match status" value="1"/>
</dbReference>
<protein>
    <submittedName>
        <fullName evidence="2">ROK family protein</fullName>
    </submittedName>
</protein>
<sequence length="291" mass="30830">MSNSKVLGIDIGATKMHAGVVQNGSILQEVKFHTSAQASQAQIVAELIQGIAPLVDAEVTGIGIGVPGLVDEAKGMVCDVQNIPAWKEVHLKQHLEEHFGIPVYLSNDANSFAAGEKIYGQGKAFRNLVGITLGSGLGAGIIIDHKLYSGTLSSAGELGGVPYLDKTIEDYCSGKFFVAEYGMAGDELYTLAQQGHAPALEAYKVYGQHLGSAIKVVLYLLSPQAIFLGGSISKCYPLFKETMQQSLADFPFKAVASQLHIGVSELDNAAVLGAAALFELKNQQKHQLQSA</sequence>
<comment type="caution">
    <text evidence="2">The sequence shown here is derived from an EMBL/GenBank/DDBJ whole genome shotgun (WGS) entry which is preliminary data.</text>
</comment>
<dbReference type="Gene3D" id="3.30.420.40">
    <property type="match status" value="2"/>
</dbReference>
<dbReference type="Proteomes" id="UP000625551">
    <property type="component" value="Unassembled WGS sequence"/>
</dbReference>
<dbReference type="InterPro" id="IPR043129">
    <property type="entry name" value="ATPase_NBD"/>
</dbReference>
<evidence type="ECO:0000313" key="3">
    <source>
        <dbReference type="Proteomes" id="UP000625551"/>
    </source>
</evidence>
<proteinExistence type="inferred from homology"/>
<keyword evidence="3" id="KW-1185">Reference proteome</keyword>
<gene>
    <name evidence="2" type="ORF">H9Q13_05740</name>
</gene>
<dbReference type="RefSeq" id="WP_191182823.1">
    <property type="nucleotide sequence ID" value="NZ_JACXAJ010000002.1"/>
</dbReference>
<comment type="similarity">
    <text evidence="1">Belongs to the ROK (NagC/XylR) family.</text>
</comment>
<organism evidence="2 3">
    <name type="scientific">Pontibacter aquaedesilientis</name>
    <dbReference type="NCBI Taxonomy" id="2766980"/>
    <lineage>
        <taxon>Bacteria</taxon>
        <taxon>Pseudomonadati</taxon>
        <taxon>Bacteroidota</taxon>
        <taxon>Cytophagia</taxon>
        <taxon>Cytophagales</taxon>
        <taxon>Hymenobacteraceae</taxon>
        <taxon>Pontibacter</taxon>
    </lineage>
</organism>
<dbReference type="PANTHER" id="PTHR18964">
    <property type="entry name" value="ROK (REPRESSOR, ORF, KINASE) FAMILY"/>
    <property type="match status" value="1"/>
</dbReference>
<dbReference type="InterPro" id="IPR000600">
    <property type="entry name" value="ROK"/>
</dbReference>